<gene>
    <name evidence="1" type="primary">RvY_10933-1</name>
    <name evidence="1" type="synonym">RvY_10933.1</name>
    <name evidence="1" type="ORF">RvY_10933</name>
</gene>
<accession>A0A1D1VND0</accession>
<evidence type="ECO:0000313" key="1">
    <source>
        <dbReference type="EMBL" id="GAV00019.1"/>
    </source>
</evidence>
<dbReference type="AlphaFoldDB" id="A0A1D1VND0"/>
<protein>
    <submittedName>
        <fullName evidence="1">Uncharacterized protein</fullName>
    </submittedName>
</protein>
<evidence type="ECO:0000313" key="2">
    <source>
        <dbReference type="Proteomes" id="UP000186922"/>
    </source>
</evidence>
<dbReference type="Proteomes" id="UP000186922">
    <property type="component" value="Unassembled WGS sequence"/>
</dbReference>
<keyword evidence="2" id="KW-1185">Reference proteome</keyword>
<name>A0A1D1VND0_RAMVA</name>
<reference evidence="1 2" key="1">
    <citation type="journal article" date="2016" name="Nat. Commun.">
        <title>Extremotolerant tardigrade genome and improved radiotolerance of human cultured cells by tardigrade-unique protein.</title>
        <authorList>
            <person name="Hashimoto T."/>
            <person name="Horikawa D.D."/>
            <person name="Saito Y."/>
            <person name="Kuwahara H."/>
            <person name="Kozuka-Hata H."/>
            <person name="Shin-I T."/>
            <person name="Minakuchi Y."/>
            <person name="Ohishi K."/>
            <person name="Motoyama A."/>
            <person name="Aizu T."/>
            <person name="Enomoto A."/>
            <person name="Kondo K."/>
            <person name="Tanaka S."/>
            <person name="Hara Y."/>
            <person name="Koshikawa S."/>
            <person name="Sagara H."/>
            <person name="Miura T."/>
            <person name="Yokobori S."/>
            <person name="Miyagawa K."/>
            <person name="Suzuki Y."/>
            <person name="Kubo T."/>
            <person name="Oyama M."/>
            <person name="Kohara Y."/>
            <person name="Fujiyama A."/>
            <person name="Arakawa K."/>
            <person name="Katayama T."/>
            <person name="Toyoda A."/>
            <person name="Kunieda T."/>
        </authorList>
    </citation>
    <scope>NUCLEOTIDE SEQUENCE [LARGE SCALE GENOMIC DNA]</scope>
    <source>
        <strain evidence="1 2">YOKOZUNA-1</strain>
    </source>
</reference>
<sequence>MRSLPAWMFAKPADYAGKCFQVPEKIARADRNLDFLKFVLQCFFRVELEQLLLLESGSIRHMLFSNGKLQLVRTHQTLPQPEELLASDQHRHFLQPVQLRIFLHLLREDSSTHYLAFTQLHSWFFSR</sequence>
<dbReference type="EMBL" id="BDGG01000005">
    <property type="protein sequence ID" value="GAV00019.1"/>
    <property type="molecule type" value="Genomic_DNA"/>
</dbReference>
<proteinExistence type="predicted"/>
<comment type="caution">
    <text evidence="1">The sequence shown here is derived from an EMBL/GenBank/DDBJ whole genome shotgun (WGS) entry which is preliminary data.</text>
</comment>
<organism evidence="1 2">
    <name type="scientific">Ramazzottius varieornatus</name>
    <name type="common">Water bear</name>
    <name type="synonym">Tardigrade</name>
    <dbReference type="NCBI Taxonomy" id="947166"/>
    <lineage>
        <taxon>Eukaryota</taxon>
        <taxon>Metazoa</taxon>
        <taxon>Ecdysozoa</taxon>
        <taxon>Tardigrada</taxon>
        <taxon>Eutardigrada</taxon>
        <taxon>Parachela</taxon>
        <taxon>Hypsibioidea</taxon>
        <taxon>Ramazzottiidae</taxon>
        <taxon>Ramazzottius</taxon>
    </lineage>
</organism>